<dbReference type="SUPFAM" id="SSF51735">
    <property type="entry name" value="NAD(P)-binding Rossmann-fold domains"/>
    <property type="match status" value="1"/>
</dbReference>
<dbReference type="InterPro" id="IPR006115">
    <property type="entry name" value="6PGDH_NADP-bd"/>
</dbReference>
<dbReference type="Pfam" id="PF03446">
    <property type="entry name" value="NAD_binding_2"/>
    <property type="match status" value="1"/>
</dbReference>
<dbReference type="SUPFAM" id="SSF48179">
    <property type="entry name" value="6-phosphogluconate dehydrogenase C-terminal domain-like"/>
    <property type="match status" value="1"/>
</dbReference>
<evidence type="ECO:0000256" key="4">
    <source>
        <dbReference type="ARBA" id="ARBA00022456"/>
    </source>
</evidence>
<keyword evidence="4" id="KW-0101">Branched-chain amino acid catabolism</keyword>
<dbReference type="AlphaFoldDB" id="A0AAN8ZR25"/>
<dbReference type="InterPro" id="IPR029154">
    <property type="entry name" value="HIBADH-like_NADP-bd"/>
</dbReference>
<dbReference type="GO" id="GO:0005739">
    <property type="term" value="C:mitochondrion"/>
    <property type="evidence" value="ECO:0007669"/>
    <property type="project" value="TreeGrafter"/>
</dbReference>
<reference evidence="10 11" key="1">
    <citation type="submission" date="2023-11" db="EMBL/GenBank/DDBJ databases">
        <title>Halocaridina rubra genome assembly.</title>
        <authorList>
            <person name="Smith C."/>
        </authorList>
    </citation>
    <scope>NUCLEOTIDE SEQUENCE [LARGE SCALE GENOMIC DNA]</scope>
    <source>
        <strain evidence="10">EP-1</strain>
        <tissue evidence="10">Whole</tissue>
    </source>
</reference>
<dbReference type="NCBIfam" id="TIGR01692">
    <property type="entry name" value="HIBADH"/>
    <property type="match status" value="1"/>
</dbReference>
<dbReference type="EMBL" id="JAXCGZ010020901">
    <property type="protein sequence ID" value="KAK7063248.1"/>
    <property type="molecule type" value="Genomic_DNA"/>
</dbReference>
<evidence type="ECO:0000259" key="8">
    <source>
        <dbReference type="Pfam" id="PF03446"/>
    </source>
</evidence>
<dbReference type="InterPro" id="IPR013328">
    <property type="entry name" value="6PGD_dom2"/>
</dbReference>
<dbReference type="InterPro" id="IPR008927">
    <property type="entry name" value="6-PGluconate_DH-like_C_sf"/>
</dbReference>
<dbReference type="GO" id="GO:0008442">
    <property type="term" value="F:3-hydroxyisobutyrate dehydrogenase activity"/>
    <property type="evidence" value="ECO:0007669"/>
    <property type="project" value="UniProtKB-EC"/>
</dbReference>
<dbReference type="Gene3D" id="3.40.50.720">
    <property type="entry name" value="NAD(P)-binding Rossmann-like Domain"/>
    <property type="match status" value="1"/>
</dbReference>
<accession>A0AAN8ZR25</accession>
<feature type="domain" description="3-hydroxyisobutyrate dehydrogenase-like NAD-binding" evidence="9">
    <location>
        <begin position="204"/>
        <end position="259"/>
    </location>
</feature>
<dbReference type="InterPro" id="IPR011548">
    <property type="entry name" value="HIBADH"/>
</dbReference>
<dbReference type="InterPro" id="IPR036291">
    <property type="entry name" value="NAD(P)-bd_dom_sf"/>
</dbReference>
<sequence>MSQTTARGVHSTRLHHRNGLVVPFPPEPGASLGGWPLSTVGTWWYSSQIGGVPIGDSSQLLTGHSVVAFDVNLEAMEIAGNAGASLAPTPAEVASKTDRIITMLPNSHHVRSCYAGENGIFESLKPGTLLLDSSTIDPSVSKEMAAIAAKKGAVFMDAPVSGGVNAAKAGTLTFMVGGEEKEFEAAKELLSCMGKNIVYCGAVGCGEAVKICNNMLLAITMIGSAEAMNLGIRLGLEPKLMASVLSTSTGRCWAMDTYNPVPGVFENVPSSNNYEPSSMRKRKNSK</sequence>
<dbReference type="PANTHER" id="PTHR22981:SF7">
    <property type="entry name" value="3-HYDROXYISOBUTYRATE DEHYDROGENASE, MITOCHONDRIAL"/>
    <property type="match status" value="1"/>
</dbReference>
<evidence type="ECO:0000256" key="5">
    <source>
        <dbReference type="ARBA" id="ARBA00023002"/>
    </source>
</evidence>
<feature type="domain" description="6-phosphogluconate dehydrogenase NADP-binding" evidence="8">
    <location>
        <begin position="62"/>
        <end position="201"/>
    </location>
</feature>
<evidence type="ECO:0000256" key="3">
    <source>
        <dbReference type="ARBA" id="ARBA00012991"/>
    </source>
</evidence>
<comment type="similarity">
    <text evidence="2">Belongs to the HIBADH-related family. 3-hydroxyisobutyrate dehydrogenase subfamily.</text>
</comment>
<dbReference type="EC" id="1.1.1.31" evidence="3"/>
<protein>
    <recommendedName>
        <fullName evidence="3">3-hydroxyisobutyrate dehydrogenase</fullName>
        <ecNumber evidence="3">1.1.1.31</ecNumber>
    </recommendedName>
</protein>
<comment type="caution">
    <text evidence="10">The sequence shown here is derived from an EMBL/GenBank/DDBJ whole genome shotgun (WGS) entry which is preliminary data.</text>
</comment>
<name>A0AAN8ZR25_HALRR</name>
<dbReference type="GO" id="GO:0006574">
    <property type="term" value="P:L-valine catabolic process"/>
    <property type="evidence" value="ECO:0007669"/>
    <property type="project" value="TreeGrafter"/>
</dbReference>
<keyword evidence="11" id="KW-1185">Reference proteome</keyword>
<evidence type="ECO:0000256" key="7">
    <source>
        <dbReference type="ARBA" id="ARBA00049197"/>
    </source>
</evidence>
<evidence type="ECO:0000256" key="2">
    <source>
        <dbReference type="ARBA" id="ARBA00006013"/>
    </source>
</evidence>
<evidence type="ECO:0000256" key="6">
    <source>
        <dbReference type="ARBA" id="ARBA00023027"/>
    </source>
</evidence>
<proteinExistence type="inferred from homology"/>
<keyword evidence="5" id="KW-0560">Oxidoreductase</keyword>
<organism evidence="10 11">
    <name type="scientific">Halocaridina rubra</name>
    <name type="common">Hawaiian red shrimp</name>
    <dbReference type="NCBI Taxonomy" id="373956"/>
    <lineage>
        <taxon>Eukaryota</taxon>
        <taxon>Metazoa</taxon>
        <taxon>Ecdysozoa</taxon>
        <taxon>Arthropoda</taxon>
        <taxon>Crustacea</taxon>
        <taxon>Multicrustacea</taxon>
        <taxon>Malacostraca</taxon>
        <taxon>Eumalacostraca</taxon>
        <taxon>Eucarida</taxon>
        <taxon>Decapoda</taxon>
        <taxon>Pleocyemata</taxon>
        <taxon>Caridea</taxon>
        <taxon>Atyoidea</taxon>
        <taxon>Atyidae</taxon>
        <taxon>Halocaridina</taxon>
    </lineage>
</organism>
<comment type="pathway">
    <text evidence="1">Amino-acid degradation; L-valine degradation.</text>
</comment>
<dbReference type="Gene3D" id="1.10.1040.10">
    <property type="entry name" value="N-(1-d-carboxylethyl)-l-norvaline Dehydrogenase, domain 2"/>
    <property type="match status" value="1"/>
</dbReference>
<evidence type="ECO:0000313" key="10">
    <source>
        <dbReference type="EMBL" id="KAK7063248.1"/>
    </source>
</evidence>
<dbReference type="GO" id="GO:0051287">
    <property type="term" value="F:NAD binding"/>
    <property type="evidence" value="ECO:0007669"/>
    <property type="project" value="InterPro"/>
</dbReference>
<gene>
    <name evidence="10" type="ORF">SK128_000613</name>
</gene>
<comment type="catalytic activity">
    <reaction evidence="7">
        <text>3-hydroxy-2-methylpropanoate + NAD(+) = 2-methyl-3-oxopropanoate + NADH + H(+)</text>
        <dbReference type="Rhea" id="RHEA:17681"/>
        <dbReference type="ChEBI" id="CHEBI:11805"/>
        <dbReference type="ChEBI" id="CHEBI:15378"/>
        <dbReference type="ChEBI" id="CHEBI:57540"/>
        <dbReference type="ChEBI" id="CHEBI:57700"/>
        <dbReference type="ChEBI" id="CHEBI:57945"/>
        <dbReference type="EC" id="1.1.1.31"/>
    </reaction>
</comment>
<evidence type="ECO:0000259" key="9">
    <source>
        <dbReference type="Pfam" id="PF14833"/>
    </source>
</evidence>
<dbReference type="Proteomes" id="UP001381693">
    <property type="component" value="Unassembled WGS sequence"/>
</dbReference>
<dbReference type="PANTHER" id="PTHR22981">
    <property type="entry name" value="3-HYDROXYISOBUTYRATE DEHYDROGENASE-RELATED"/>
    <property type="match status" value="1"/>
</dbReference>
<evidence type="ECO:0000313" key="11">
    <source>
        <dbReference type="Proteomes" id="UP001381693"/>
    </source>
</evidence>
<keyword evidence="6" id="KW-0520">NAD</keyword>
<dbReference type="GO" id="GO:0050661">
    <property type="term" value="F:NADP binding"/>
    <property type="evidence" value="ECO:0007669"/>
    <property type="project" value="InterPro"/>
</dbReference>
<dbReference type="Pfam" id="PF14833">
    <property type="entry name" value="NAD_binding_11"/>
    <property type="match status" value="1"/>
</dbReference>
<evidence type="ECO:0000256" key="1">
    <source>
        <dbReference type="ARBA" id="ARBA00005109"/>
    </source>
</evidence>